<evidence type="ECO:0000256" key="3">
    <source>
        <dbReference type="SAM" id="MobiDB-lite"/>
    </source>
</evidence>
<dbReference type="EMBL" id="LFRF01000006">
    <property type="protein sequence ID" value="KND92324.1"/>
    <property type="molecule type" value="Genomic_DNA"/>
</dbReference>
<dbReference type="AlphaFoldDB" id="A0A0L0NE68"/>
<organism evidence="4 5">
    <name type="scientific">Tolypocladium ophioglossoides (strain CBS 100239)</name>
    <name type="common">Snaketongue truffleclub</name>
    <name type="synonym">Elaphocordyceps ophioglossoides</name>
    <dbReference type="NCBI Taxonomy" id="1163406"/>
    <lineage>
        <taxon>Eukaryota</taxon>
        <taxon>Fungi</taxon>
        <taxon>Dikarya</taxon>
        <taxon>Ascomycota</taxon>
        <taxon>Pezizomycotina</taxon>
        <taxon>Sordariomycetes</taxon>
        <taxon>Hypocreomycetidae</taxon>
        <taxon>Hypocreales</taxon>
        <taxon>Ophiocordycipitaceae</taxon>
        <taxon>Tolypocladium</taxon>
    </lineage>
</organism>
<keyword evidence="2" id="KW-0560">Oxidoreductase</keyword>
<dbReference type="OrthoDB" id="48317at2759"/>
<dbReference type="InterPro" id="IPR011032">
    <property type="entry name" value="GroES-like_sf"/>
</dbReference>
<proteinExistence type="inferred from homology"/>
<dbReference type="GO" id="GO:0016651">
    <property type="term" value="F:oxidoreductase activity, acting on NAD(P)H"/>
    <property type="evidence" value="ECO:0007669"/>
    <property type="project" value="InterPro"/>
</dbReference>
<dbReference type="PANTHER" id="PTHR45348:SF1">
    <property type="entry name" value="TRANS-ENOYL REDUCTASE STHE"/>
    <property type="match status" value="1"/>
</dbReference>
<feature type="region of interest" description="Disordered" evidence="3">
    <location>
        <begin position="255"/>
        <end position="278"/>
    </location>
</feature>
<dbReference type="STRING" id="1163406.A0A0L0NE68"/>
<accession>A0A0L0NE68</accession>
<protein>
    <submittedName>
        <fullName evidence="4">Protein TOXD</fullName>
    </submittedName>
</protein>
<evidence type="ECO:0000256" key="1">
    <source>
        <dbReference type="ARBA" id="ARBA00008072"/>
    </source>
</evidence>
<dbReference type="SUPFAM" id="SSF50129">
    <property type="entry name" value="GroES-like"/>
    <property type="match status" value="1"/>
</dbReference>
<feature type="compositionally biased region" description="Basic and acidic residues" evidence="3">
    <location>
        <begin position="265"/>
        <end position="278"/>
    </location>
</feature>
<dbReference type="PANTHER" id="PTHR45348">
    <property type="entry name" value="HYPOTHETICAL OXIDOREDUCTASE (EUROFUNG)"/>
    <property type="match status" value="1"/>
</dbReference>
<comment type="caution">
    <text evidence="4">The sequence shown here is derived from an EMBL/GenBank/DDBJ whole genome shotgun (WGS) entry which is preliminary data.</text>
</comment>
<evidence type="ECO:0000313" key="5">
    <source>
        <dbReference type="Proteomes" id="UP000036947"/>
    </source>
</evidence>
<reference evidence="4 5" key="1">
    <citation type="journal article" date="2015" name="BMC Genomics">
        <title>The genome of the truffle-parasite Tolypocladium ophioglossoides and the evolution of antifungal peptaibiotics.</title>
        <authorList>
            <person name="Quandt C.A."/>
            <person name="Bushley K.E."/>
            <person name="Spatafora J.W."/>
        </authorList>
    </citation>
    <scope>NUCLEOTIDE SEQUENCE [LARGE SCALE GENOMIC DNA]</scope>
    <source>
        <strain evidence="4 5">CBS 100239</strain>
    </source>
</reference>
<dbReference type="Proteomes" id="UP000036947">
    <property type="component" value="Unassembled WGS sequence"/>
</dbReference>
<dbReference type="Gene3D" id="3.90.180.10">
    <property type="entry name" value="Medium-chain alcohol dehydrogenases, catalytic domain"/>
    <property type="match status" value="1"/>
</dbReference>
<name>A0A0L0NE68_TOLOC</name>
<evidence type="ECO:0000313" key="4">
    <source>
        <dbReference type="EMBL" id="KND92324.1"/>
    </source>
</evidence>
<comment type="similarity">
    <text evidence="1">Belongs to the zinc-containing alcohol dehydrogenase family.</text>
</comment>
<feature type="non-terminal residue" evidence="4">
    <location>
        <position position="1"/>
    </location>
</feature>
<dbReference type="Gene3D" id="3.40.50.720">
    <property type="entry name" value="NAD(P)-binding Rossmann-like Domain"/>
    <property type="match status" value="1"/>
</dbReference>
<dbReference type="InterPro" id="IPR047122">
    <property type="entry name" value="Trans-enoyl_RdTase-like"/>
</dbReference>
<evidence type="ECO:0000256" key="2">
    <source>
        <dbReference type="ARBA" id="ARBA00023002"/>
    </source>
</evidence>
<gene>
    <name evidence="4" type="ORF">TOPH_03120</name>
</gene>
<sequence length="278" mass="29223">THVPRIKQAIQSDHAARLVQTSSREVPSPGPNQVLIRIAAVLVALNPCDWKMSSAFPCPGAGCGSNYAGLLGDRISGAVHAKNPINPLSGAYAEYSAACVDKLWRIPNSMSWTDAAAIGPRSIGTVGLAAWGSRQAERETRIVYGASTANGTMAIQILKLQESRGNIVDLIIESLALETSLAALYRVLGRLVDARLFVGEPGPDGRSTIPYAIYLAPTTGVILIEHSHELLEGKVAVLDGELHLAGVDGGRGPAIEEGIGVSGPRHGDSGGRDRANER</sequence>
<keyword evidence="5" id="KW-1185">Reference proteome</keyword>